<dbReference type="GO" id="GO:0000139">
    <property type="term" value="C:Golgi membrane"/>
    <property type="evidence" value="ECO:0007669"/>
    <property type="project" value="UniProtKB-SubCell"/>
</dbReference>
<dbReference type="InterPro" id="IPR051076">
    <property type="entry name" value="Golgi_membrane_TVP38/TMEM64"/>
</dbReference>
<feature type="domain" description="VTT" evidence="12">
    <location>
        <begin position="147"/>
        <end position="260"/>
    </location>
</feature>
<keyword evidence="14" id="KW-1185">Reference proteome</keyword>
<evidence type="ECO:0000256" key="5">
    <source>
        <dbReference type="ARBA" id="ARBA00020673"/>
    </source>
</evidence>
<feature type="region of interest" description="Disordered" evidence="10">
    <location>
        <begin position="374"/>
        <end position="542"/>
    </location>
</feature>
<evidence type="ECO:0000256" key="7">
    <source>
        <dbReference type="ARBA" id="ARBA00022989"/>
    </source>
</evidence>
<evidence type="ECO:0000313" key="14">
    <source>
        <dbReference type="Proteomes" id="UP001203297"/>
    </source>
</evidence>
<feature type="compositionally biased region" description="Polar residues" evidence="10">
    <location>
        <begin position="26"/>
        <end position="40"/>
    </location>
</feature>
<feature type="compositionally biased region" description="Low complexity" evidence="10">
    <location>
        <begin position="392"/>
        <end position="406"/>
    </location>
</feature>
<feature type="compositionally biased region" description="Polar residues" evidence="10">
    <location>
        <begin position="516"/>
        <end position="526"/>
    </location>
</feature>
<dbReference type="PANTHER" id="PTHR47549">
    <property type="entry name" value="GOLGI APPARATUS MEMBRANE PROTEIN TVP38-RELATED"/>
    <property type="match status" value="1"/>
</dbReference>
<comment type="subcellular location">
    <subcellularLocation>
        <location evidence="2">Golgi apparatus membrane</location>
        <topology evidence="2">Multi-pass membrane protein</topology>
    </subcellularLocation>
</comment>
<evidence type="ECO:0000256" key="9">
    <source>
        <dbReference type="ARBA" id="ARBA00023136"/>
    </source>
</evidence>
<evidence type="ECO:0000256" key="3">
    <source>
        <dbReference type="ARBA" id="ARBA00008640"/>
    </source>
</evidence>
<feature type="transmembrane region" description="Helical" evidence="11">
    <location>
        <begin position="127"/>
        <end position="144"/>
    </location>
</feature>
<reference evidence="13" key="1">
    <citation type="journal article" date="2022" name="New Phytol.">
        <title>Evolutionary transition to the ectomycorrhizal habit in the genomes of a hyperdiverse lineage of mushroom-forming fungi.</title>
        <authorList>
            <person name="Looney B."/>
            <person name="Miyauchi S."/>
            <person name="Morin E."/>
            <person name="Drula E."/>
            <person name="Courty P.E."/>
            <person name="Kohler A."/>
            <person name="Kuo A."/>
            <person name="LaButti K."/>
            <person name="Pangilinan J."/>
            <person name="Lipzen A."/>
            <person name="Riley R."/>
            <person name="Andreopoulos W."/>
            <person name="He G."/>
            <person name="Johnson J."/>
            <person name="Nolan M."/>
            <person name="Tritt A."/>
            <person name="Barry K.W."/>
            <person name="Grigoriev I.V."/>
            <person name="Nagy L.G."/>
            <person name="Hibbett D."/>
            <person name="Henrissat B."/>
            <person name="Matheny P.B."/>
            <person name="Labbe J."/>
            <person name="Martin F.M."/>
        </authorList>
    </citation>
    <scope>NUCLEOTIDE SEQUENCE</scope>
    <source>
        <strain evidence="13">BPL690</strain>
    </source>
</reference>
<evidence type="ECO:0000256" key="2">
    <source>
        <dbReference type="ARBA" id="ARBA00004653"/>
    </source>
</evidence>
<feature type="compositionally biased region" description="Low complexity" evidence="10">
    <location>
        <begin position="500"/>
        <end position="510"/>
    </location>
</feature>
<proteinExistence type="inferred from homology"/>
<keyword evidence="6 11" id="KW-0812">Transmembrane</keyword>
<comment type="similarity">
    <text evidence="3">Belongs to the TVP38/TMEM64 family.</text>
</comment>
<evidence type="ECO:0000256" key="8">
    <source>
        <dbReference type="ARBA" id="ARBA00023034"/>
    </source>
</evidence>
<evidence type="ECO:0000259" key="12">
    <source>
        <dbReference type="Pfam" id="PF09335"/>
    </source>
</evidence>
<dbReference type="PANTHER" id="PTHR47549:SF2">
    <property type="entry name" value="GOLGI APPARATUS MEMBRANE PROTEIN TVP38"/>
    <property type="match status" value="1"/>
</dbReference>
<protein>
    <recommendedName>
        <fullName evidence="4">Golgi apparatus membrane protein TVP38</fullName>
    </recommendedName>
    <alternativeName>
        <fullName evidence="5">Golgi apparatus membrane protein tvp38</fullName>
    </alternativeName>
</protein>
<dbReference type="AlphaFoldDB" id="A0AAD4QJ33"/>
<keyword evidence="9 11" id="KW-0472">Membrane</keyword>
<evidence type="ECO:0000256" key="1">
    <source>
        <dbReference type="ARBA" id="ARBA00002978"/>
    </source>
</evidence>
<organism evidence="13 14">
    <name type="scientific">Multifurca ochricompacta</name>
    <dbReference type="NCBI Taxonomy" id="376703"/>
    <lineage>
        <taxon>Eukaryota</taxon>
        <taxon>Fungi</taxon>
        <taxon>Dikarya</taxon>
        <taxon>Basidiomycota</taxon>
        <taxon>Agaricomycotina</taxon>
        <taxon>Agaricomycetes</taxon>
        <taxon>Russulales</taxon>
        <taxon>Russulaceae</taxon>
        <taxon>Multifurca</taxon>
    </lineage>
</organism>
<feature type="transmembrane region" description="Helical" evidence="11">
    <location>
        <begin position="150"/>
        <end position="173"/>
    </location>
</feature>
<name>A0AAD4QJ33_9AGAM</name>
<accession>A0AAD4QJ33</accession>
<dbReference type="Pfam" id="PF09335">
    <property type="entry name" value="VTT_dom"/>
    <property type="match status" value="1"/>
</dbReference>
<feature type="transmembrane region" description="Helical" evidence="11">
    <location>
        <begin position="88"/>
        <end position="107"/>
    </location>
</feature>
<evidence type="ECO:0000313" key="13">
    <source>
        <dbReference type="EMBL" id="KAI0293888.1"/>
    </source>
</evidence>
<keyword evidence="8" id="KW-0333">Golgi apparatus</keyword>
<evidence type="ECO:0000256" key="4">
    <source>
        <dbReference type="ARBA" id="ARBA00013533"/>
    </source>
</evidence>
<feature type="region of interest" description="Disordered" evidence="10">
    <location>
        <begin position="1"/>
        <end position="61"/>
    </location>
</feature>
<comment type="function">
    <text evidence="1">Golgi membrane protein involved in vesicular trafficking and spindle migration.</text>
</comment>
<evidence type="ECO:0000256" key="6">
    <source>
        <dbReference type="ARBA" id="ARBA00022692"/>
    </source>
</evidence>
<feature type="compositionally biased region" description="Polar residues" evidence="10">
    <location>
        <begin position="480"/>
        <end position="491"/>
    </location>
</feature>
<evidence type="ECO:0000256" key="11">
    <source>
        <dbReference type="SAM" id="Phobius"/>
    </source>
</evidence>
<dbReference type="EMBL" id="WTXG01000086">
    <property type="protein sequence ID" value="KAI0293888.1"/>
    <property type="molecule type" value="Genomic_DNA"/>
</dbReference>
<keyword evidence="7 11" id="KW-1133">Transmembrane helix</keyword>
<feature type="transmembrane region" description="Helical" evidence="11">
    <location>
        <begin position="227"/>
        <end position="250"/>
    </location>
</feature>
<dbReference type="InterPro" id="IPR032816">
    <property type="entry name" value="VTT_dom"/>
</dbReference>
<dbReference type="Proteomes" id="UP001203297">
    <property type="component" value="Unassembled WGS sequence"/>
</dbReference>
<evidence type="ECO:0000256" key="10">
    <source>
        <dbReference type="SAM" id="MobiDB-lite"/>
    </source>
</evidence>
<gene>
    <name evidence="13" type="ORF">B0F90DRAFT_1670655</name>
</gene>
<comment type="caution">
    <text evidence="13">The sequence shown here is derived from an EMBL/GenBank/DDBJ whole genome shotgun (WGS) entry which is preliminary data.</text>
</comment>
<feature type="transmembrane region" description="Helical" evidence="11">
    <location>
        <begin position="276"/>
        <end position="297"/>
    </location>
</feature>
<sequence length="542" mass="59040">MSSPYQAYGNPRPGATPYMYPPNGPPSTSAYSFNTSQTTIPGKPESVPKRISRTPSPTPSEAAELAREGVFDWKTLSSWRFWFRREWLWYYVILILLTIITALITIFHRQIVDKLTPAAHWVKGLPGGWAIPIAILFVISFPPLFGHEIIAILCGVVWGLWIGFAIVAAGTFLGELGNFYAFKYCCHARGEKLEKTNLQYACLARVVRDGGFKIALIARFSAIPGHFTTAVFATCGMSVWTFSLAAFLSLPKQLATVYLGVIIEGSGTKETTSQRIASISVIVITTIVTIVAAWYIYRKLNRAKPAVIYDRRKARQAKMELDRSFYNNNTSTVSGFNPNPSESDIPLRHYDPEHGAGFEETAHQQWDEMGRAIGYAPDPRLHAPRPRPPSFSPSTLYAPPAAAIAAVTSSTGTDSEDEWSNAHTPRTARPPDISAVPVLTRTTIPSSGPTAPVPYSPSSYAPPSSFPPPPKSLHPRRTLSPPSSATSQYATYPTEHFTMSSTTPSGVVVGTGTGALQPQSSSATGLGTTGPLRNFSPPPSYR</sequence>